<sequence>MCRVVFSENYVVSHNVNLDIKKAGNPVNQTLSVNGSVNVQDSSKGCPDVNDFLAVFDEIFSRLLLLMKQLRDTLQLYNQKKQELSWGLEINTLQQSVKAIDDSCNAAELAAGGGICSGLLMGAGAAMGIRYGEIWGIAGKATGESINGIFTCISGEKNRNAEQEKAIAELQNKGAQSYAKTLDDTLMKGREFWQQAMDRFSNYIEASNQMLRALFRY</sequence>
<evidence type="ECO:0000313" key="1">
    <source>
        <dbReference type="EMBL" id="KJF78262.1"/>
    </source>
</evidence>
<name>A0A0D8L8T6_MORMO</name>
<accession>A0A0D8L8T6</accession>
<protein>
    <submittedName>
        <fullName evidence="1">Type III secretion system effector protein</fullName>
    </submittedName>
</protein>
<evidence type="ECO:0000313" key="2">
    <source>
        <dbReference type="Proteomes" id="UP000032582"/>
    </source>
</evidence>
<dbReference type="InterPro" id="IPR008611">
    <property type="entry name" value="SctB2-like"/>
</dbReference>
<reference evidence="1 2" key="1">
    <citation type="submission" date="2015-02" db="EMBL/GenBank/DDBJ databases">
        <title>Whole genome shotgun sequencing of cultured foodborne pathogen.</title>
        <authorList>
            <person name="Timme R."/>
            <person name="Allard M.W."/>
            <person name="Strain E."/>
            <person name="Evans P.S."/>
            <person name="Brown E."/>
        </authorList>
    </citation>
    <scope>NUCLEOTIDE SEQUENCE [LARGE SCALE GENOMIC DNA]</scope>
    <source>
        <strain evidence="1 2">GCSL-TSO-24</strain>
    </source>
</reference>
<dbReference type="Pfam" id="PF05802">
    <property type="entry name" value="SctB2"/>
    <property type="match status" value="1"/>
</dbReference>
<organism evidence="1 2">
    <name type="scientific">Morganella morganii</name>
    <name type="common">Proteus morganii</name>
    <dbReference type="NCBI Taxonomy" id="582"/>
    <lineage>
        <taxon>Bacteria</taxon>
        <taxon>Pseudomonadati</taxon>
        <taxon>Pseudomonadota</taxon>
        <taxon>Gammaproteobacteria</taxon>
        <taxon>Enterobacterales</taxon>
        <taxon>Morganellaceae</taxon>
        <taxon>Morganella</taxon>
    </lineage>
</organism>
<proteinExistence type="predicted"/>
<dbReference type="AlphaFoldDB" id="A0A0D8L8T6"/>
<dbReference type="Proteomes" id="UP000032582">
    <property type="component" value="Unassembled WGS sequence"/>
</dbReference>
<comment type="caution">
    <text evidence="1">The sequence shown here is derived from an EMBL/GenBank/DDBJ whole genome shotgun (WGS) entry which is preliminary data.</text>
</comment>
<dbReference type="PATRIC" id="fig|582.24.peg.2259"/>
<dbReference type="EMBL" id="JZSH01000061">
    <property type="protein sequence ID" value="KJF78262.1"/>
    <property type="molecule type" value="Genomic_DNA"/>
</dbReference>
<gene>
    <name evidence="1" type="ORF">UA45_07330</name>
</gene>